<accession>A0A291T8B1</accession>
<dbReference type="RefSeq" id="WP_098922781.1">
    <property type="nucleotide sequence ID" value="NZ_CP023819.1"/>
</dbReference>
<gene>
    <name evidence="1" type="ORF">CRH10_03160</name>
</gene>
<dbReference type="AlphaFoldDB" id="A0A291T8B1"/>
<organism evidence="1 2">
    <name type="scientific">Faecalibacterium prausnitzii</name>
    <dbReference type="NCBI Taxonomy" id="853"/>
    <lineage>
        <taxon>Bacteria</taxon>
        <taxon>Bacillati</taxon>
        <taxon>Bacillota</taxon>
        <taxon>Clostridia</taxon>
        <taxon>Eubacteriales</taxon>
        <taxon>Oscillospiraceae</taxon>
        <taxon>Faecalibacterium</taxon>
    </lineage>
</organism>
<evidence type="ECO:0000313" key="2">
    <source>
        <dbReference type="Proteomes" id="UP000223709"/>
    </source>
</evidence>
<name>A0A291T8B1_9FIRM</name>
<dbReference type="Proteomes" id="UP000223709">
    <property type="component" value="Chromosome"/>
</dbReference>
<proteinExistence type="predicted"/>
<sequence>MGFFSWLKKATKVAEKIPVEVAESKIEPSSFLTDKDFQMIDSLGPYSDIIKNGKAMETIKIAAPKVDFKTKYVLSNLRAYKLGNQKGFLLDGQNRGIAQEDLMSLNPLLAQGNSEDSSIPLFQIDRVGICFQTERPWEGSYSTLAIAPPTPTGKQPKYPLLLHFYLQDQMEHWRIMEHGGKEIFGHVSYLKDGTIGKADVVCWNFKNRHGDCYYFHIRKKENELYLSKVEKTTE</sequence>
<dbReference type="EMBL" id="CP023819">
    <property type="protein sequence ID" value="ATL89379.1"/>
    <property type="molecule type" value="Genomic_DNA"/>
</dbReference>
<reference evidence="1 2" key="1">
    <citation type="submission" date="2017-10" db="EMBL/GenBank/DDBJ databases">
        <title>Complete Genome Sequence of Faecalibacterium prausnitzii isolated from the gut of healthy adult Indian.</title>
        <authorList>
            <person name="Bag S."/>
            <person name="Ghosh T.S."/>
            <person name="Das B."/>
        </authorList>
    </citation>
    <scope>NUCLEOTIDE SEQUENCE [LARGE SCALE GENOMIC DNA]</scope>
    <source>
        <strain evidence="1 2">Indica</strain>
    </source>
</reference>
<evidence type="ECO:0000313" key="1">
    <source>
        <dbReference type="EMBL" id="ATL89379.1"/>
    </source>
</evidence>
<protein>
    <submittedName>
        <fullName evidence="1">Uncharacterized protein</fullName>
    </submittedName>
</protein>